<reference evidence="5 6" key="1">
    <citation type="submission" date="2019-07" db="EMBL/GenBank/DDBJ databases">
        <title>Genome sequencing for Ferrovibrio sp. K5.</title>
        <authorList>
            <person name="Park S.-J."/>
        </authorList>
    </citation>
    <scope>NUCLEOTIDE SEQUENCE [LARGE SCALE GENOMIC DNA]</scope>
    <source>
        <strain evidence="5 6">K5</strain>
    </source>
</reference>
<accession>A0A516H2J6</accession>
<proteinExistence type="predicted"/>
<gene>
    <name evidence="5" type="ORF">FNB15_12270</name>
</gene>
<dbReference type="EMBL" id="CP041636">
    <property type="protein sequence ID" value="QDO97997.1"/>
    <property type="molecule type" value="Genomic_DNA"/>
</dbReference>
<dbReference type="Proteomes" id="UP000317496">
    <property type="component" value="Chromosome"/>
</dbReference>
<dbReference type="GO" id="GO:0006355">
    <property type="term" value="P:regulation of DNA-templated transcription"/>
    <property type="evidence" value="ECO:0007669"/>
    <property type="project" value="UniProtKB-ARBA"/>
</dbReference>
<keyword evidence="6" id="KW-1185">Reference proteome</keyword>
<evidence type="ECO:0000313" key="6">
    <source>
        <dbReference type="Proteomes" id="UP000317496"/>
    </source>
</evidence>
<dbReference type="InterPro" id="IPR036388">
    <property type="entry name" value="WH-like_DNA-bd_sf"/>
</dbReference>
<dbReference type="SUPFAM" id="SSF46785">
    <property type="entry name" value="Winged helix' DNA-binding domain"/>
    <property type="match status" value="1"/>
</dbReference>
<feature type="domain" description="HTH hxlR-type" evidence="4">
    <location>
        <begin position="19"/>
        <end position="111"/>
    </location>
</feature>
<evidence type="ECO:0000256" key="1">
    <source>
        <dbReference type="ARBA" id="ARBA00023015"/>
    </source>
</evidence>
<dbReference type="InterPro" id="IPR011991">
    <property type="entry name" value="ArsR-like_HTH"/>
</dbReference>
<sequence>MPTKSPLPRQPVRGSATGRPIMALLDLLGRRWGLRVLWELQEGPLTFRALQAACDGVSPTVLQQRLKELRAARLVVHDGGRGYVLTEAARRLQPNLMALHDWAEDWAKDGGSEEQE</sequence>
<keyword evidence="3" id="KW-0804">Transcription</keyword>
<evidence type="ECO:0000313" key="5">
    <source>
        <dbReference type="EMBL" id="QDO97997.1"/>
    </source>
</evidence>
<keyword evidence="2" id="KW-0238">DNA-binding</keyword>
<evidence type="ECO:0000259" key="4">
    <source>
        <dbReference type="PROSITE" id="PS51118"/>
    </source>
</evidence>
<evidence type="ECO:0000256" key="3">
    <source>
        <dbReference type="ARBA" id="ARBA00023163"/>
    </source>
</evidence>
<dbReference type="PANTHER" id="PTHR33204">
    <property type="entry name" value="TRANSCRIPTIONAL REGULATOR, MARR FAMILY"/>
    <property type="match status" value="1"/>
</dbReference>
<dbReference type="CDD" id="cd00090">
    <property type="entry name" value="HTH_ARSR"/>
    <property type="match status" value="1"/>
</dbReference>
<name>A0A516H2J6_9PROT</name>
<evidence type="ECO:0000256" key="2">
    <source>
        <dbReference type="ARBA" id="ARBA00023125"/>
    </source>
</evidence>
<dbReference type="GO" id="GO:0003677">
    <property type="term" value="F:DNA binding"/>
    <property type="evidence" value="ECO:0007669"/>
    <property type="project" value="UniProtKB-KW"/>
</dbReference>
<dbReference type="OrthoDB" id="8904061at2"/>
<dbReference type="Gene3D" id="1.10.10.10">
    <property type="entry name" value="Winged helix-like DNA-binding domain superfamily/Winged helix DNA-binding domain"/>
    <property type="match status" value="1"/>
</dbReference>
<organism evidence="5 6">
    <name type="scientific">Ferrovibrio terrae</name>
    <dbReference type="NCBI Taxonomy" id="2594003"/>
    <lineage>
        <taxon>Bacteria</taxon>
        <taxon>Pseudomonadati</taxon>
        <taxon>Pseudomonadota</taxon>
        <taxon>Alphaproteobacteria</taxon>
        <taxon>Rhodospirillales</taxon>
        <taxon>Rhodospirillaceae</taxon>
        <taxon>Ferrovibrio</taxon>
    </lineage>
</organism>
<dbReference type="PROSITE" id="PS51118">
    <property type="entry name" value="HTH_HXLR"/>
    <property type="match status" value="1"/>
</dbReference>
<protein>
    <submittedName>
        <fullName evidence="5">Helix-turn-helix transcriptional regulator</fullName>
    </submittedName>
</protein>
<dbReference type="InterPro" id="IPR036390">
    <property type="entry name" value="WH_DNA-bd_sf"/>
</dbReference>
<dbReference type="PANTHER" id="PTHR33204:SF37">
    <property type="entry name" value="HTH-TYPE TRANSCRIPTIONAL REGULATOR YODB"/>
    <property type="match status" value="1"/>
</dbReference>
<keyword evidence="1" id="KW-0805">Transcription regulation</keyword>
<dbReference type="InterPro" id="IPR002577">
    <property type="entry name" value="HTH_HxlR"/>
</dbReference>
<dbReference type="Pfam" id="PF01638">
    <property type="entry name" value="HxlR"/>
    <property type="match status" value="1"/>
</dbReference>
<dbReference type="AlphaFoldDB" id="A0A516H2J6"/>
<dbReference type="KEGG" id="fer:FNB15_12270"/>